<sequence>MPVNIRDIVALHLRRCNIPYEVPVPDVKLQAACLNYAKNHGYEIGGQKTLGPCIPGGVVMASNAFGHIADLPTRVIIGVYTAFMIYLDDISSSDIEAVAQFNQRFYRAEPQLDKVLDDFAQLLREFPNYFCTAGSDMIVTSTLNFVTSLFMDVETEGMDVDGNAKRYPRFARILNGAALAYTLLAFPKSLPISSYIQAVPEINVYVENTNDVLSFYKEQMAGDDINYASLLSHSYSVTKYEALIHLSNVAVDANERILRLLEPVPEALEAYTRFRNGYVRFHTGLGDLEPMFMASQNMYSIGLSSLAIAALLLLARRHSAKKRLTLPFPPGPKPLPVLGNVFDIPDKTPWKTYNDWFKVYGDMIYMNIMGQSILVLGSVERITDLLEKRSVKYADRPRMTMLNELMGWDWCFGLMPYCTSWRKQRKLFYDQFQTNFLQFRPIQVNHTHKFLGNLLESPDKFLQHIRLFFAGTILEVTYGIQVSSYNDPYVTNAEQCLAALASASIPGAFLVDTFPILKHVPSWFPGAGFKRKAREWAKLSYNLVHGPFNATKETLRQGKALPSAAANMLEAAPEDEPDNYEELVPGSDTTVSTLQTFFLAMAMFPEAQKKAQAEIDAIVGHTRFPTFADRPALLYLEALIMEISRWNTVSPLALPHASTSDDEYDGYFIPKGTIVMANTWALLNDPSVYPNPDDFNPDRFLLDGKINPAVRDPRNFVFGYGRRACPGRFFSQDNLYSAVTGILASFSITPAQDAQGNDIPLKAEMSSGSLSYPLPFKCKITPRTGYAEQLIRQSNSS</sequence>
<evidence type="ECO:0000313" key="2">
    <source>
        <dbReference type="Proteomes" id="UP000824881"/>
    </source>
</evidence>
<accession>A0ACB7ILL7</accession>
<reference evidence="1 2" key="1">
    <citation type="journal article" date="2021" name="Appl. Environ. Microbiol.">
        <title>Genetic linkage and physical mapping for an oyster mushroom Pleurotus cornucopiae and QTL analysis for the trait cap color.</title>
        <authorList>
            <person name="Zhang Y."/>
            <person name="Gao W."/>
            <person name="Sonnenberg A."/>
            <person name="Chen Q."/>
            <person name="Zhang J."/>
            <person name="Huang C."/>
        </authorList>
    </citation>
    <scope>NUCLEOTIDE SEQUENCE [LARGE SCALE GENOMIC DNA]</scope>
    <source>
        <strain evidence="1">CCMSSC00406</strain>
    </source>
</reference>
<comment type="caution">
    <text evidence="1">The sequence shown here is derived from an EMBL/GenBank/DDBJ whole genome shotgun (WGS) entry which is preliminary data.</text>
</comment>
<name>A0ACB7ILL7_PLECO</name>
<dbReference type="Proteomes" id="UP000824881">
    <property type="component" value="Unassembled WGS sequence"/>
</dbReference>
<protein>
    <submittedName>
        <fullName evidence="1">Uncharacterized protein</fullName>
    </submittedName>
</protein>
<gene>
    <name evidence="1" type="ORF">CCMSSC00406_0005236</name>
</gene>
<organism evidence="1 2">
    <name type="scientific">Pleurotus cornucopiae</name>
    <name type="common">Cornucopia mushroom</name>
    <dbReference type="NCBI Taxonomy" id="5321"/>
    <lineage>
        <taxon>Eukaryota</taxon>
        <taxon>Fungi</taxon>
        <taxon>Dikarya</taxon>
        <taxon>Basidiomycota</taxon>
        <taxon>Agaricomycotina</taxon>
        <taxon>Agaricomycetes</taxon>
        <taxon>Agaricomycetidae</taxon>
        <taxon>Agaricales</taxon>
        <taxon>Pleurotineae</taxon>
        <taxon>Pleurotaceae</taxon>
        <taxon>Pleurotus</taxon>
    </lineage>
</organism>
<proteinExistence type="predicted"/>
<keyword evidence="2" id="KW-1185">Reference proteome</keyword>
<evidence type="ECO:0000313" key="1">
    <source>
        <dbReference type="EMBL" id="KAG9217866.1"/>
    </source>
</evidence>
<dbReference type="EMBL" id="WQMT02000011">
    <property type="protein sequence ID" value="KAG9217866.1"/>
    <property type="molecule type" value="Genomic_DNA"/>
</dbReference>